<dbReference type="Gene3D" id="3.40.50.2000">
    <property type="entry name" value="Glycogen Phosphorylase B"/>
    <property type="match status" value="1"/>
</dbReference>
<accession>A0AAE4JY75</accession>
<keyword evidence="1" id="KW-0175">Coiled coil</keyword>
<evidence type="ECO:0008006" key="4">
    <source>
        <dbReference type="Google" id="ProtNLM"/>
    </source>
</evidence>
<proteinExistence type="predicted"/>
<comment type="caution">
    <text evidence="2">The sequence shown here is derived from an EMBL/GenBank/DDBJ whole genome shotgun (WGS) entry which is preliminary data.</text>
</comment>
<keyword evidence="3" id="KW-1185">Reference proteome</keyword>
<evidence type="ECO:0000256" key="1">
    <source>
        <dbReference type="SAM" id="Coils"/>
    </source>
</evidence>
<sequence>MTLNVADVIITGSEVNHRHGTGIFLKRIFQDDSQIISIRSSDGYNGEQDFGHVHFCYKHNQNNLLTYFEGVQVRRILCIPYSSDDVLTALELKRVFQAPLCTYVMDDQNILAAGISDKLMHDLLTLSELRLAISQEMRDMYSTKYQVPFTFVPPLVESKLFGGSLEILNTSQAQNRIGILIGNIWSQKAFQLLYSTLESSKQQIHWYGQASLEAFAYASENNNLDDSKIQLFGFLPTEQDLVQNMRQYPYAIIPSGTLNRQDDRPEISQFSLPSRIPFIIATSHTPIIVLGSKRSAAARFVTRFNVGVVCEYQYSTFTEAVHYICQPHIQRIMRQNAANISSCFRVEGFSEWLWKSLELRQPWDTTFENLSDHPDIEALMPTLFFYAKQAFESDIYQGLLDQVANLRLERDEMHRQLVNAQATIKHVEIFRDIAEREILAMKTSKFWQLREAWFKLKGQIKRG</sequence>
<dbReference type="Proteomes" id="UP001268256">
    <property type="component" value="Unassembled WGS sequence"/>
</dbReference>
<gene>
    <name evidence="2" type="ORF">RIF25_01320</name>
</gene>
<reference evidence="3" key="1">
    <citation type="submission" date="2023-07" db="EMBL/GenBank/DDBJ databases">
        <authorList>
            <person name="Luz R."/>
            <person name="Cordeiro R."/>
            <person name="Fonseca A."/>
            <person name="Goncalves V."/>
        </authorList>
    </citation>
    <scope>NUCLEOTIDE SEQUENCE [LARGE SCALE GENOMIC DNA]</scope>
    <source>
        <strain evidence="3">BACA0444</strain>
    </source>
</reference>
<dbReference type="EMBL" id="JAVMIP010000001">
    <property type="protein sequence ID" value="MDS3859437.1"/>
    <property type="molecule type" value="Genomic_DNA"/>
</dbReference>
<dbReference type="AlphaFoldDB" id="A0AAE4JY75"/>
<evidence type="ECO:0000313" key="2">
    <source>
        <dbReference type="EMBL" id="MDS3859437.1"/>
    </source>
</evidence>
<protein>
    <recommendedName>
        <fullName evidence="4">Glycosyltransferase</fullName>
    </recommendedName>
</protein>
<organism evidence="2 3">
    <name type="scientific">Pseudocalidococcus azoricus BACA0444</name>
    <dbReference type="NCBI Taxonomy" id="2918990"/>
    <lineage>
        <taxon>Bacteria</taxon>
        <taxon>Bacillati</taxon>
        <taxon>Cyanobacteriota</taxon>
        <taxon>Cyanophyceae</taxon>
        <taxon>Acaryochloridales</taxon>
        <taxon>Thermosynechococcaceae</taxon>
        <taxon>Pseudocalidococcus</taxon>
        <taxon>Pseudocalidococcus azoricus</taxon>
    </lineage>
</organism>
<dbReference type="RefSeq" id="WP_322876766.1">
    <property type="nucleotide sequence ID" value="NZ_JAVMIP010000001.1"/>
</dbReference>
<name>A0AAE4JY75_9CYAN</name>
<feature type="coiled-coil region" evidence="1">
    <location>
        <begin position="396"/>
        <end position="423"/>
    </location>
</feature>
<evidence type="ECO:0000313" key="3">
    <source>
        <dbReference type="Proteomes" id="UP001268256"/>
    </source>
</evidence>